<dbReference type="EMBL" id="CASHSV030000615">
    <property type="protein sequence ID" value="CAJ2670011.1"/>
    <property type="molecule type" value="Genomic_DNA"/>
</dbReference>
<evidence type="ECO:0000313" key="2">
    <source>
        <dbReference type="Proteomes" id="UP001177021"/>
    </source>
</evidence>
<accession>A0ACB0LKQ5</accession>
<organism evidence="1 2">
    <name type="scientific">Trifolium pratense</name>
    <name type="common">Red clover</name>
    <dbReference type="NCBI Taxonomy" id="57577"/>
    <lineage>
        <taxon>Eukaryota</taxon>
        <taxon>Viridiplantae</taxon>
        <taxon>Streptophyta</taxon>
        <taxon>Embryophyta</taxon>
        <taxon>Tracheophyta</taxon>
        <taxon>Spermatophyta</taxon>
        <taxon>Magnoliopsida</taxon>
        <taxon>eudicotyledons</taxon>
        <taxon>Gunneridae</taxon>
        <taxon>Pentapetalae</taxon>
        <taxon>rosids</taxon>
        <taxon>fabids</taxon>
        <taxon>Fabales</taxon>
        <taxon>Fabaceae</taxon>
        <taxon>Papilionoideae</taxon>
        <taxon>50 kb inversion clade</taxon>
        <taxon>NPAAA clade</taxon>
        <taxon>Hologalegina</taxon>
        <taxon>IRL clade</taxon>
        <taxon>Trifolieae</taxon>
        <taxon>Trifolium</taxon>
    </lineage>
</organism>
<gene>
    <name evidence="1" type="ORF">MILVUS5_LOCUS34113</name>
</gene>
<protein>
    <submittedName>
        <fullName evidence="1">Uncharacterized protein</fullName>
    </submittedName>
</protein>
<comment type="caution">
    <text evidence="1">The sequence shown here is derived from an EMBL/GenBank/DDBJ whole genome shotgun (WGS) entry which is preliminary data.</text>
</comment>
<name>A0ACB0LKQ5_TRIPR</name>
<sequence>MAETLKFAYIVIFFVSLFIIVVVGLKECDTDEDCAKLYVDDIPKLLKCVEERCYEYTFIPDFIIDF</sequence>
<evidence type="ECO:0000313" key="1">
    <source>
        <dbReference type="EMBL" id="CAJ2670011.1"/>
    </source>
</evidence>
<keyword evidence="2" id="KW-1185">Reference proteome</keyword>
<reference evidence="1" key="1">
    <citation type="submission" date="2023-10" db="EMBL/GenBank/DDBJ databases">
        <authorList>
            <person name="Rodriguez Cubillos JULIANA M."/>
            <person name="De Vega J."/>
        </authorList>
    </citation>
    <scope>NUCLEOTIDE SEQUENCE</scope>
</reference>
<dbReference type="Proteomes" id="UP001177021">
    <property type="component" value="Unassembled WGS sequence"/>
</dbReference>
<proteinExistence type="predicted"/>